<keyword evidence="4" id="KW-0106">Calcium</keyword>
<evidence type="ECO:0000256" key="2">
    <source>
        <dbReference type="ARBA" id="ARBA00010023"/>
    </source>
</evidence>
<dbReference type="PANTHER" id="PTHR13314">
    <property type="entry name" value="CALCIUM CHANNEL FLOWER HOMOLOG"/>
    <property type="match status" value="1"/>
</dbReference>
<keyword evidence="4" id="KW-0109">Calcium transport</keyword>
<sequence>MASGGQQAELPWWQKYLARGVGCGGGVIALGLGLFNCITLSAFCVVAGIWQMVAAFIVISAEAPCCCMFVEFVQRYSMWVDTRPYWQKSVFYVVLAIPPFIMCITVSIILGSGLIFLCGVLYGLMALGKKRLPGGHDRCSPELWQARRNEGQPGGWRLKSPSLNLLFATCCHPNWKS</sequence>
<comment type="similarity">
    <text evidence="2">Belongs to the calcium channel flower family.</text>
</comment>
<keyword evidence="4" id="KW-0813">Transport</keyword>
<keyword evidence="4" id="KW-0406">Ion transport</keyword>
<evidence type="ECO:0000256" key="1">
    <source>
        <dbReference type="ARBA" id="ARBA00004644"/>
    </source>
</evidence>
<evidence type="ECO:0000256" key="4">
    <source>
        <dbReference type="ARBA" id="ARBA00022568"/>
    </source>
</evidence>
<keyword evidence="6 14" id="KW-0812">Transmembrane</keyword>
<dbReference type="GO" id="GO:0016192">
    <property type="term" value="P:vesicle-mediated transport"/>
    <property type="evidence" value="ECO:0007669"/>
    <property type="project" value="TreeGrafter"/>
</dbReference>
<evidence type="ECO:0000256" key="7">
    <source>
        <dbReference type="ARBA" id="ARBA00022989"/>
    </source>
</evidence>
<evidence type="ECO:0000256" key="8">
    <source>
        <dbReference type="ARBA" id="ARBA00023136"/>
    </source>
</evidence>
<dbReference type="GO" id="GO:0030672">
    <property type="term" value="C:synaptic vesicle membrane"/>
    <property type="evidence" value="ECO:0007669"/>
    <property type="project" value="UniProtKB-SubCell"/>
</dbReference>
<keyword evidence="5" id="KW-0107">Calcium channel</keyword>
<evidence type="ECO:0000256" key="13">
    <source>
        <dbReference type="ARBA" id="ARBA00046506"/>
    </source>
</evidence>
<evidence type="ECO:0000256" key="11">
    <source>
        <dbReference type="ARBA" id="ARBA00023329"/>
    </source>
</evidence>
<keyword evidence="10" id="KW-0407">Ion channel</keyword>
<feature type="transmembrane region" description="Helical" evidence="14">
    <location>
        <begin position="49"/>
        <end position="70"/>
    </location>
</feature>
<reference evidence="15" key="1">
    <citation type="submission" date="2015-09" db="EMBL/GenBank/DDBJ databases">
        <title>Scylla olivacea transcriptome.</title>
        <authorList>
            <person name="Ikhwanuddin M."/>
        </authorList>
    </citation>
    <scope>NUCLEOTIDE SEQUENCE</scope>
</reference>
<keyword evidence="9" id="KW-0966">Cell projection</keyword>
<evidence type="ECO:0000256" key="14">
    <source>
        <dbReference type="SAM" id="Phobius"/>
    </source>
</evidence>
<dbReference type="PANTHER" id="PTHR13314:SF2">
    <property type="entry name" value="CALCIUM CHANNEL FLOWER HOMOLOG"/>
    <property type="match status" value="1"/>
</dbReference>
<dbReference type="InterPro" id="IPR019365">
    <property type="entry name" value="TVP18/Ca-channel_flower"/>
</dbReference>
<dbReference type="SMART" id="SM01077">
    <property type="entry name" value="Cg6151-P"/>
    <property type="match status" value="1"/>
</dbReference>
<keyword evidence="11" id="KW-0968">Cytoplasmic vesicle</keyword>
<accession>A0A0P4WNS0</accession>
<name>A0A0P4WNS0_SCYOL</name>
<dbReference type="GO" id="GO:0042734">
    <property type="term" value="C:presynaptic membrane"/>
    <property type="evidence" value="ECO:0007669"/>
    <property type="project" value="UniProtKB-SubCell"/>
</dbReference>
<feature type="transmembrane region" description="Helical" evidence="14">
    <location>
        <begin position="91"/>
        <end position="124"/>
    </location>
</feature>
<evidence type="ECO:0000256" key="5">
    <source>
        <dbReference type="ARBA" id="ARBA00022673"/>
    </source>
</evidence>
<keyword evidence="7 14" id="KW-1133">Transmembrane helix</keyword>
<dbReference type="GO" id="GO:0005262">
    <property type="term" value="F:calcium channel activity"/>
    <property type="evidence" value="ECO:0007669"/>
    <property type="project" value="UniProtKB-KW"/>
</dbReference>
<evidence type="ECO:0000256" key="12">
    <source>
        <dbReference type="ARBA" id="ARBA00034111"/>
    </source>
</evidence>
<evidence type="ECO:0000313" key="15">
    <source>
        <dbReference type="EMBL" id="JAI63035.1"/>
    </source>
</evidence>
<protein>
    <recommendedName>
        <fullName evidence="3">Calcium channel flower</fullName>
    </recommendedName>
</protein>
<evidence type="ECO:0000256" key="9">
    <source>
        <dbReference type="ARBA" id="ARBA00023273"/>
    </source>
</evidence>
<comment type="subunit">
    <text evidence="13">Homomultimer. Associates with the dally/ magu complex.</text>
</comment>
<proteinExistence type="inferred from homology"/>
<dbReference type="Pfam" id="PF10233">
    <property type="entry name" value="Cg6151-P"/>
    <property type="match status" value="1"/>
</dbReference>
<dbReference type="EMBL" id="GDRN01075595">
    <property type="protein sequence ID" value="JAI63035.1"/>
    <property type="molecule type" value="Transcribed_RNA"/>
</dbReference>
<evidence type="ECO:0000256" key="3">
    <source>
        <dbReference type="ARBA" id="ARBA00016120"/>
    </source>
</evidence>
<feature type="transmembrane region" description="Helical" evidence="14">
    <location>
        <begin position="21"/>
        <end position="43"/>
    </location>
</feature>
<keyword evidence="8 14" id="KW-0472">Membrane</keyword>
<dbReference type="AlphaFoldDB" id="A0A0P4WNS0"/>
<evidence type="ECO:0000256" key="10">
    <source>
        <dbReference type="ARBA" id="ARBA00023303"/>
    </source>
</evidence>
<organism evidence="15">
    <name type="scientific">Scylla olivacea</name>
    <name type="common">Orange mud crab</name>
    <name type="synonym">Cancer olivacea</name>
    <dbReference type="NCBI Taxonomy" id="85551"/>
    <lineage>
        <taxon>Eukaryota</taxon>
        <taxon>Metazoa</taxon>
        <taxon>Ecdysozoa</taxon>
        <taxon>Arthropoda</taxon>
        <taxon>Crustacea</taxon>
        <taxon>Multicrustacea</taxon>
        <taxon>Malacostraca</taxon>
        <taxon>Eumalacostraca</taxon>
        <taxon>Eucarida</taxon>
        <taxon>Decapoda</taxon>
        <taxon>Pleocyemata</taxon>
        <taxon>Brachyura</taxon>
        <taxon>Eubrachyura</taxon>
        <taxon>Portunoidea</taxon>
        <taxon>Portunidae</taxon>
        <taxon>Portuninae</taxon>
        <taxon>Scylla</taxon>
    </lineage>
</organism>
<comment type="subcellular location">
    <subcellularLocation>
        <location evidence="1">Cytoplasmic vesicle</location>
        <location evidence="1">Secretory vesicle</location>
        <location evidence="1">Synaptic vesicle membrane</location>
        <topology evidence="1">Multi-pass membrane protein</topology>
    </subcellularLocation>
    <subcellularLocation>
        <location evidence="12">Presynaptic cell membrane</location>
    </subcellularLocation>
</comment>
<evidence type="ECO:0000256" key="6">
    <source>
        <dbReference type="ARBA" id="ARBA00022692"/>
    </source>
</evidence>